<dbReference type="Proteomes" id="UP000182635">
    <property type="component" value="Unassembled WGS sequence"/>
</dbReference>
<dbReference type="AlphaFoldDB" id="A0A1I2T1W6"/>
<evidence type="ECO:0000313" key="2">
    <source>
        <dbReference type="Proteomes" id="UP000182635"/>
    </source>
</evidence>
<dbReference type="EMBL" id="FOPI01000041">
    <property type="protein sequence ID" value="SFG57147.1"/>
    <property type="molecule type" value="Genomic_DNA"/>
</dbReference>
<gene>
    <name evidence="1" type="ORF">SAMN02910432_01890</name>
</gene>
<evidence type="ECO:0000313" key="1">
    <source>
        <dbReference type="EMBL" id="SFG57147.1"/>
    </source>
</evidence>
<name>A0A1I2T1W6_9LACO</name>
<proteinExistence type="predicted"/>
<reference evidence="2" key="1">
    <citation type="submission" date="2016-10" db="EMBL/GenBank/DDBJ databases">
        <authorList>
            <person name="Varghese N."/>
            <person name="Submissions S."/>
        </authorList>
    </citation>
    <scope>NUCLEOTIDE SEQUENCE [LARGE SCALE GENOMIC DNA]</scope>
    <source>
        <strain evidence="2">DSM 20403</strain>
    </source>
</reference>
<dbReference type="RefSeq" id="WP_046922577.1">
    <property type="nucleotide sequence ID" value="NZ_AYYL01000042.1"/>
</dbReference>
<accession>A0A1I2T1W6</accession>
<organism evidence="1 2">
    <name type="scientific">Ligilactobacillus ruminis DSM 20403 = NBRC 102161</name>
    <dbReference type="NCBI Taxonomy" id="1423798"/>
    <lineage>
        <taxon>Bacteria</taxon>
        <taxon>Bacillati</taxon>
        <taxon>Bacillota</taxon>
        <taxon>Bacilli</taxon>
        <taxon>Lactobacillales</taxon>
        <taxon>Lactobacillaceae</taxon>
        <taxon>Ligilactobacillus</taxon>
    </lineage>
</organism>
<protein>
    <submittedName>
        <fullName evidence="1">Uncharacterized protein</fullName>
    </submittedName>
</protein>
<dbReference type="OrthoDB" id="2291120at2"/>
<sequence>MATLQEKKNNFKRIAESRTNKIISSIESLGNLSNSSYYEYTTEQIELIFDSIQHELNIQKEKFKDKEKKKKKKFRL</sequence>